<accession>A0A1F8DRV9</accession>
<feature type="transmembrane region" description="Helical" evidence="6">
    <location>
        <begin position="42"/>
        <end position="64"/>
    </location>
</feature>
<keyword evidence="3 6" id="KW-0812">Transmembrane</keyword>
<dbReference type="Proteomes" id="UP000177029">
    <property type="component" value="Unassembled WGS sequence"/>
</dbReference>
<feature type="transmembrane region" description="Helical" evidence="6">
    <location>
        <begin position="99"/>
        <end position="121"/>
    </location>
</feature>
<evidence type="ECO:0000256" key="4">
    <source>
        <dbReference type="ARBA" id="ARBA00022989"/>
    </source>
</evidence>
<dbReference type="EMBL" id="MGIP01000019">
    <property type="protein sequence ID" value="OGM90555.1"/>
    <property type="molecule type" value="Genomic_DNA"/>
</dbReference>
<evidence type="ECO:0008006" key="9">
    <source>
        <dbReference type="Google" id="ProtNLM"/>
    </source>
</evidence>
<dbReference type="STRING" id="1802555.A2755_03300"/>
<name>A0A1F8DRV9_9BACT</name>
<dbReference type="InterPro" id="IPR051311">
    <property type="entry name" value="DedA_domain"/>
</dbReference>
<dbReference type="PANTHER" id="PTHR42709">
    <property type="entry name" value="ALKALINE PHOSPHATASE LIKE PROTEIN"/>
    <property type="match status" value="1"/>
</dbReference>
<comment type="subcellular location">
    <subcellularLocation>
        <location evidence="1">Cell membrane</location>
        <topology evidence="1">Multi-pass membrane protein</topology>
    </subcellularLocation>
</comment>
<keyword evidence="2" id="KW-1003">Cell membrane</keyword>
<evidence type="ECO:0000256" key="2">
    <source>
        <dbReference type="ARBA" id="ARBA00022475"/>
    </source>
</evidence>
<evidence type="ECO:0000256" key="3">
    <source>
        <dbReference type="ARBA" id="ARBA00022692"/>
    </source>
</evidence>
<evidence type="ECO:0000313" key="7">
    <source>
        <dbReference type="EMBL" id="OGM90555.1"/>
    </source>
</evidence>
<dbReference type="GO" id="GO:0005886">
    <property type="term" value="C:plasma membrane"/>
    <property type="evidence" value="ECO:0007669"/>
    <property type="project" value="UniProtKB-SubCell"/>
</dbReference>
<evidence type="ECO:0000256" key="6">
    <source>
        <dbReference type="SAM" id="Phobius"/>
    </source>
</evidence>
<sequence>MDWLIAFDAAHPILIYAVAFIGMYIEGDFMLLLLGALARGRYVSYFGMLLVAFVATILHDIIFWKIGNWLSRKKRTKYLYFDLTKLITFLDRMKKWSGAYIVFSKFAWNFNRFILVGLGYVGVPFKKILTYSPISAVIWPILYMSIGFVFADQTDIFRQRIERVGMFIAGMVVLVIVFELFIRKIVIKNFFNGNQNNNKDRE</sequence>
<feature type="transmembrane region" description="Helical" evidence="6">
    <location>
        <begin position="128"/>
        <end position="151"/>
    </location>
</feature>
<organism evidence="7 8">
    <name type="scientific">Candidatus Wolfebacteria bacterium RIFCSPHIGHO2_01_FULL_48_22</name>
    <dbReference type="NCBI Taxonomy" id="1802555"/>
    <lineage>
        <taxon>Bacteria</taxon>
        <taxon>Candidatus Wolfeibacteriota</taxon>
    </lineage>
</organism>
<feature type="transmembrane region" description="Helical" evidence="6">
    <location>
        <begin position="163"/>
        <end position="182"/>
    </location>
</feature>
<keyword evidence="4 6" id="KW-1133">Transmembrane helix</keyword>
<evidence type="ECO:0000256" key="1">
    <source>
        <dbReference type="ARBA" id="ARBA00004651"/>
    </source>
</evidence>
<reference evidence="7 8" key="1">
    <citation type="journal article" date="2016" name="Nat. Commun.">
        <title>Thousands of microbial genomes shed light on interconnected biogeochemical processes in an aquifer system.</title>
        <authorList>
            <person name="Anantharaman K."/>
            <person name="Brown C.T."/>
            <person name="Hug L.A."/>
            <person name="Sharon I."/>
            <person name="Castelle C.J."/>
            <person name="Probst A.J."/>
            <person name="Thomas B.C."/>
            <person name="Singh A."/>
            <person name="Wilkins M.J."/>
            <person name="Karaoz U."/>
            <person name="Brodie E.L."/>
            <person name="Williams K.H."/>
            <person name="Hubbard S.S."/>
            <person name="Banfield J.F."/>
        </authorList>
    </citation>
    <scope>NUCLEOTIDE SEQUENCE [LARGE SCALE GENOMIC DNA]</scope>
</reference>
<dbReference type="AlphaFoldDB" id="A0A1F8DRV9"/>
<proteinExistence type="predicted"/>
<comment type="caution">
    <text evidence="7">The sequence shown here is derived from an EMBL/GenBank/DDBJ whole genome shotgun (WGS) entry which is preliminary data.</text>
</comment>
<gene>
    <name evidence="7" type="ORF">A2755_03300</name>
</gene>
<evidence type="ECO:0000313" key="8">
    <source>
        <dbReference type="Proteomes" id="UP000177029"/>
    </source>
</evidence>
<feature type="transmembrane region" description="Helical" evidence="6">
    <location>
        <begin position="13"/>
        <end position="35"/>
    </location>
</feature>
<keyword evidence="5 6" id="KW-0472">Membrane</keyword>
<dbReference type="PANTHER" id="PTHR42709:SF6">
    <property type="entry name" value="UNDECAPRENYL PHOSPHATE TRANSPORTER A"/>
    <property type="match status" value="1"/>
</dbReference>
<protein>
    <recommendedName>
        <fullName evidence="9">DedA family protein</fullName>
    </recommendedName>
</protein>
<evidence type="ECO:0000256" key="5">
    <source>
        <dbReference type="ARBA" id="ARBA00023136"/>
    </source>
</evidence>